<dbReference type="Gene3D" id="2.30.39.10">
    <property type="entry name" value="Alpha-1-antitrypsin, domain 1"/>
    <property type="match status" value="1"/>
</dbReference>
<comment type="similarity">
    <text evidence="1 2">Belongs to the serpin family.</text>
</comment>
<dbReference type="InterPro" id="IPR023795">
    <property type="entry name" value="Serpin_CS"/>
</dbReference>
<dbReference type="PROSITE" id="PS00284">
    <property type="entry name" value="SERPIN"/>
    <property type="match status" value="1"/>
</dbReference>
<keyword evidence="4" id="KW-1185">Reference proteome</keyword>
<evidence type="ECO:0000313" key="4">
    <source>
        <dbReference type="Proteomes" id="UP000887575"/>
    </source>
</evidence>
<dbReference type="GO" id="GO:0005615">
    <property type="term" value="C:extracellular space"/>
    <property type="evidence" value="ECO:0007669"/>
    <property type="project" value="InterPro"/>
</dbReference>
<dbReference type="InterPro" id="IPR023796">
    <property type="entry name" value="Serpin_dom"/>
</dbReference>
<reference evidence="5" key="1">
    <citation type="submission" date="2024-02" db="UniProtKB">
        <authorList>
            <consortium name="WormBaseParasite"/>
        </authorList>
    </citation>
    <scope>IDENTIFICATION</scope>
</reference>
<dbReference type="Pfam" id="PF00079">
    <property type="entry name" value="Serpin"/>
    <property type="match status" value="1"/>
</dbReference>
<name>A0AAF3FB68_9BILA</name>
<dbReference type="AlphaFoldDB" id="A0AAF3FB68"/>
<proteinExistence type="inferred from homology"/>
<sequence length="385" mass="43209">MSLNFVTALLQQNSAKETSSAFSPLALGASLASIYSGSNGPTQQEFYDLFQLRSHQEVIRRFSAFVSETQAPNATVKIAMINKILVKNELEMKPEWESHVGKLFGVEVIKCDFEKENDVTKVMNQECSQKTSGIIKHIVAADNFSTQKNINVMLISGACFKGLWPRPFRPPVNRPFFGKSNQRSEPFLVKKVNVLMNFEDSSVDVAGISYRDSTYKLWIFLPKKGISLRSWIDSIDGESLNDLMIGALREKCCLEIPVFKIESYIRTKRNLQKLGLNQVFTGNADLSGISTSPTFISDATHKTVFEVNEAGEKQPTESGSANEFIRTAVDKKFIANRPFMYLVTHNKTDYPFCVLPKAVQLVHTTSYGCPTCTYAQLLKAQLHRN</sequence>
<accession>A0AAF3FB68</accession>
<dbReference type="SUPFAM" id="SSF56574">
    <property type="entry name" value="Serpins"/>
    <property type="match status" value="1"/>
</dbReference>
<feature type="domain" description="Serpin" evidence="3">
    <location>
        <begin position="3"/>
        <end position="356"/>
    </location>
</feature>
<dbReference type="PANTHER" id="PTHR11461">
    <property type="entry name" value="SERINE PROTEASE INHIBITOR, SERPIN"/>
    <property type="match status" value="1"/>
</dbReference>
<evidence type="ECO:0000256" key="2">
    <source>
        <dbReference type="RuleBase" id="RU000411"/>
    </source>
</evidence>
<evidence type="ECO:0000313" key="5">
    <source>
        <dbReference type="WBParaSite" id="MBELARI_LOCUS4167.1"/>
    </source>
</evidence>
<dbReference type="InterPro" id="IPR036186">
    <property type="entry name" value="Serpin_sf"/>
</dbReference>
<dbReference type="WBParaSite" id="MBELARI_LOCUS4167.1">
    <property type="protein sequence ID" value="MBELARI_LOCUS4167.1"/>
    <property type="gene ID" value="MBELARI_LOCUS4167"/>
</dbReference>
<dbReference type="Gene3D" id="3.30.497.10">
    <property type="entry name" value="Antithrombin, subunit I, domain 2"/>
    <property type="match status" value="1"/>
</dbReference>
<dbReference type="GO" id="GO:0004867">
    <property type="term" value="F:serine-type endopeptidase inhibitor activity"/>
    <property type="evidence" value="ECO:0007669"/>
    <property type="project" value="InterPro"/>
</dbReference>
<dbReference type="InterPro" id="IPR042178">
    <property type="entry name" value="Serpin_sf_1"/>
</dbReference>
<dbReference type="Proteomes" id="UP000887575">
    <property type="component" value="Unassembled WGS sequence"/>
</dbReference>
<organism evidence="4 5">
    <name type="scientific">Mesorhabditis belari</name>
    <dbReference type="NCBI Taxonomy" id="2138241"/>
    <lineage>
        <taxon>Eukaryota</taxon>
        <taxon>Metazoa</taxon>
        <taxon>Ecdysozoa</taxon>
        <taxon>Nematoda</taxon>
        <taxon>Chromadorea</taxon>
        <taxon>Rhabditida</taxon>
        <taxon>Rhabditina</taxon>
        <taxon>Rhabditomorpha</taxon>
        <taxon>Rhabditoidea</taxon>
        <taxon>Rhabditidae</taxon>
        <taxon>Mesorhabditinae</taxon>
        <taxon>Mesorhabditis</taxon>
    </lineage>
</organism>
<dbReference type="InterPro" id="IPR042185">
    <property type="entry name" value="Serpin_sf_2"/>
</dbReference>
<evidence type="ECO:0000259" key="3">
    <source>
        <dbReference type="SMART" id="SM00093"/>
    </source>
</evidence>
<protein>
    <recommendedName>
        <fullName evidence="3">Serpin domain-containing protein</fullName>
    </recommendedName>
</protein>
<dbReference type="PANTHER" id="PTHR11461:SF211">
    <property type="entry name" value="GH10112P-RELATED"/>
    <property type="match status" value="1"/>
</dbReference>
<dbReference type="SMART" id="SM00093">
    <property type="entry name" value="SERPIN"/>
    <property type="match status" value="1"/>
</dbReference>
<dbReference type="InterPro" id="IPR000215">
    <property type="entry name" value="Serpin_fam"/>
</dbReference>
<evidence type="ECO:0000256" key="1">
    <source>
        <dbReference type="ARBA" id="ARBA00009500"/>
    </source>
</evidence>